<dbReference type="eggNOG" id="COG3750">
    <property type="taxonomic scope" value="Bacteria"/>
</dbReference>
<gene>
    <name evidence="2" type="ORF">L284_18980</name>
</gene>
<dbReference type="PATRIC" id="fig|1096930.3.peg.3743"/>
<dbReference type="OrthoDB" id="9813793at2"/>
<dbReference type="RefSeq" id="WP_021235545.1">
    <property type="nucleotide sequence ID" value="NZ_ATHL01000127.1"/>
</dbReference>
<feature type="domain" description="GapR-like DNA-binding" evidence="1">
    <location>
        <begin position="6"/>
        <end position="77"/>
    </location>
</feature>
<dbReference type="Pfam" id="PF10073">
    <property type="entry name" value="GapR_DNA-bd"/>
    <property type="match status" value="1"/>
</dbReference>
<organism evidence="2 3">
    <name type="scientific">Novosphingobium lindaniclasticum LE124</name>
    <dbReference type="NCBI Taxonomy" id="1096930"/>
    <lineage>
        <taxon>Bacteria</taxon>
        <taxon>Pseudomonadati</taxon>
        <taxon>Pseudomonadota</taxon>
        <taxon>Alphaproteobacteria</taxon>
        <taxon>Sphingomonadales</taxon>
        <taxon>Sphingomonadaceae</taxon>
        <taxon>Novosphingobium</taxon>
    </lineage>
</organism>
<evidence type="ECO:0000259" key="1">
    <source>
        <dbReference type="Pfam" id="PF10073"/>
    </source>
</evidence>
<proteinExistence type="predicted"/>
<protein>
    <recommendedName>
        <fullName evidence="1">GapR-like DNA-binding domain-containing protein</fullName>
    </recommendedName>
</protein>
<dbReference type="AlphaFoldDB" id="T0HC29"/>
<accession>T0HC29</accession>
<name>T0HC29_9SPHN</name>
<dbReference type="Proteomes" id="UP000015527">
    <property type="component" value="Unassembled WGS sequence"/>
</dbReference>
<dbReference type="EMBL" id="ATHL01000127">
    <property type="protein sequence ID" value="EQB09688.1"/>
    <property type="molecule type" value="Genomic_DNA"/>
</dbReference>
<evidence type="ECO:0000313" key="2">
    <source>
        <dbReference type="EMBL" id="EQB09688.1"/>
    </source>
</evidence>
<evidence type="ECO:0000313" key="3">
    <source>
        <dbReference type="Proteomes" id="UP000015527"/>
    </source>
</evidence>
<keyword evidence="3" id="KW-1185">Reference proteome</keyword>
<comment type="caution">
    <text evidence="2">The sequence shown here is derived from an EMBL/GenBank/DDBJ whole genome shotgun (WGS) entry which is preliminary data.</text>
</comment>
<reference evidence="2 3" key="1">
    <citation type="journal article" date="2013" name="Genome Announc.">
        <title>Genome Sequence of Novosphingobium lindaniclasticum LE124T, Isolated from a Hexachlorocyclohexane Dumpsite.</title>
        <authorList>
            <person name="Saxena A."/>
            <person name="Nayyar N."/>
            <person name="Sangwan N."/>
            <person name="Kumari R."/>
            <person name="Khurana J.P."/>
            <person name="Lal R."/>
        </authorList>
    </citation>
    <scope>NUCLEOTIDE SEQUENCE [LARGE SCALE GENOMIC DNA]</scope>
    <source>
        <strain evidence="2 3">LE124</strain>
    </source>
</reference>
<sequence>MSSSTAADSLRNHIEAIEKMEEEIRDMRSDVSERYKWAKAEGYDVKCMKQIVAIRRMRPDDRHEMENIVDTYKAALGID</sequence>
<dbReference type="InterPro" id="IPR046367">
    <property type="entry name" value="GapR-like_DNA-bd"/>
</dbReference>
<dbReference type="GO" id="GO:0003677">
    <property type="term" value="F:DNA binding"/>
    <property type="evidence" value="ECO:0007669"/>
    <property type="project" value="InterPro"/>
</dbReference>